<reference evidence="5" key="1">
    <citation type="submission" date="2021-02" db="EMBL/GenBank/DDBJ databases">
        <authorList>
            <person name="Nowell W R."/>
        </authorList>
    </citation>
    <scope>NUCLEOTIDE SEQUENCE</scope>
</reference>
<comment type="caution">
    <text evidence="5">The sequence shown here is derived from an EMBL/GenBank/DDBJ whole genome shotgun (WGS) entry which is preliminary data.</text>
</comment>
<dbReference type="OrthoDB" id="10002568at2759"/>
<evidence type="ECO:0000313" key="4">
    <source>
        <dbReference type="EMBL" id="CAF1686351.1"/>
    </source>
</evidence>
<dbReference type="Proteomes" id="UP000663824">
    <property type="component" value="Unassembled WGS sequence"/>
</dbReference>
<sequence length="269" mass="30609">MSNEQSVDLRLLSWNILAPCLVIPAWYPTVYEIASQHTDRINKIANKIDSLKEDVVLIQEAQEDTLPLLRQKLGITYSFYIAWNNPTEVNISHGLLMLIRKDWKYASTVIVTHGILDLEKGEAIQIMSIPSENVHVVNLHLNYVEPLAQAKMVLDKSQQLLGETYDVTILAGDMNAEKEVNIEFESSGFENAFNESNDDIKIPTYYPDPAHAQSNSAIDHIFYDPRQIQLIEYGKAWNITHGSLSSALTEFGSDHIYVWASFKFHSRRS</sequence>
<evidence type="ECO:0000313" key="3">
    <source>
        <dbReference type="EMBL" id="CAF1562427.1"/>
    </source>
</evidence>
<name>A0A816S7R3_9BILA</name>
<dbReference type="Proteomes" id="UP000663855">
    <property type="component" value="Unassembled WGS sequence"/>
</dbReference>
<proteinExistence type="predicted"/>
<dbReference type="PANTHER" id="PTHR12121:SF34">
    <property type="entry name" value="PROTEIN ANGEL"/>
    <property type="match status" value="1"/>
</dbReference>
<evidence type="ECO:0000313" key="9">
    <source>
        <dbReference type="Proteomes" id="UP000663824"/>
    </source>
</evidence>
<dbReference type="Proteomes" id="UP000676336">
    <property type="component" value="Unassembled WGS sequence"/>
</dbReference>
<gene>
    <name evidence="6" type="ORF">BYL167_LOCUS1174</name>
    <name evidence="3" type="ORF">CJN711_LOCUS31245</name>
    <name evidence="8" type="ORF">GIL414_LOCUS16253</name>
    <name evidence="4" type="ORF">KQP761_LOCUS38729</name>
    <name evidence="5" type="ORF">MBJ925_LOCUS19249</name>
    <name evidence="7" type="ORF">SMN809_LOCUS1696</name>
</gene>
<evidence type="ECO:0000313" key="8">
    <source>
        <dbReference type="EMBL" id="CAF4084418.1"/>
    </source>
</evidence>
<organism evidence="5 9">
    <name type="scientific">Rotaria magnacalcarata</name>
    <dbReference type="NCBI Taxonomy" id="392030"/>
    <lineage>
        <taxon>Eukaryota</taxon>
        <taxon>Metazoa</taxon>
        <taxon>Spiralia</taxon>
        <taxon>Gnathifera</taxon>
        <taxon>Rotifera</taxon>
        <taxon>Eurotatoria</taxon>
        <taxon>Bdelloidea</taxon>
        <taxon>Philodinida</taxon>
        <taxon>Philodinidae</taxon>
        <taxon>Rotaria</taxon>
    </lineage>
</organism>
<evidence type="ECO:0000313" key="6">
    <source>
        <dbReference type="EMBL" id="CAF3766814.1"/>
    </source>
</evidence>
<dbReference type="EMBL" id="CAJNOW010022046">
    <property type="protein sequence ID" value="CAF1686351.1"/>
    <property type="molecule type" value="Genomic_DNA"/>
</dbReference>
<dbReference type="EMBL" id="CAJOBH010000166">
    <property type="protein sequence ID" value="CAF3766814.1"/>
    <property type="molecule type" value="Genomic_DNA"/>
</dbReference>
<dbReference type="PANTHER" id="PTHR12121">
    <property type="entry name" value="CARBON CATABOLITE REPRESSOR PROTEIN 4"/>
    <property type="match status" value="1"/>
</dbReference>
<evidence type="ECO:0000256" key="1">
    <source>
        <dbReference type="SAM" id="Coils"/>
    </source>
</evidence>
<dbReference type="Proteomes" id="UP000681720">
    <property type="component" value="Unassembled WGS sequence"/>
</dbReference>
<dbReference type="AlphaFoldDB" id="A0A816S7R3"/>
<dbReference type="Proteomes" id="UP000663834">
    <property type="component" value="Unassembled WGS sequence"/>
</dbReference>
<dbReference type="EMBL" id="CAJNRE010009753">
    <property type="protein sequence ID" value="CAF2084556.1"/>
    <property type="molecule type" value="Genomic_DNA"/>
</dbReference>
<dbReference type="InterPro" id="IPR036691">
    <property type="entry name" value="Endo/exonu/phosph_ase_sf"/>
</dbReference>
<feature type="domain" description="Endonuclease/exonuclease/phosphatase" evidence="2">
    <location>
        <begin position="12"/>
        <end position="255"/>
    </location>
</feature>
<dbReference type="InterPro" id="IPR005135">
    <property type="entry name" value="Endo/exonuclease/phosphatase"/>
</dbReference>
<dbReference type="GO" id="GO:0000175">
    <property type="term" value="F:3'-5'-RNA exonuclease activity"/>
    <property type="evidence" value="ECO:0007669"/>
    <property type="project" value="TreeGrafter"/>
</dbReference>
<dbReference type="Pfam" id="PF03372">
    <property type="entry name" value="Exo_endo_phos"/>
    <property type="match status" value="1"/>
</dbReference>
<dbReference type="Gene3D" id="3.60.10.10">
    <property type="entry name" value="Endonuclease/exonuclease/phosphatase"/>
    <property type="match status" value="1"/>
</dbReference>
<keyword evidence="1" id="KW-0175">Coiled coil</keyword>
<dbReference type="EMBL" id="CAJOBJ010007374">
    <property type="protein sequence ID" value="CAF4084418.1"/>
    <property type="molecule type" value="Genomic_DNA"/>
</dbReference>
<evidence type="ECO:0000313" key="7">
    <source>
        <dbReference type="EMBL" id="CAF3810449.1"/>
    </source>
</evidence>
<dbReference type="InterPro" id="IPR050410">
    <property type="entry name" value="CCR4/nocturin_mRNA_transcr"/>
</dbReference>
<dbReference type="EMBL" id="CAJNOV010014863">
    <property type="protein sequence ID" value="CAF1562427.1"/>
    <property type="molecule type" value="Genomic_DNA"/>
</dbReference>
<accession>A0A816S7R3</accession>
<feature type="coiled-coil region" evidence="1">
    <location>
        <begin position="34"/>
        <end position="61"/>
    </location>
</feature>
<evidence type="ECO:0000313" key="5">
    <source>
        <dbReference type="EMBL" id="CAF2084556.1"/>
    </source>
</evidence>
<evidence type="ECO:0000259" key="2">
    <source>
        <dbReference type="Pfam" id="PF03372"/>
    </source>
</evidence>
<protein>
    <recommendedName>
        <fullName evidence="2">Endonuclease/exonuclease/phosphatase domain-containing protein</fullName>
    </recommendedName>
</protein>
<dbReference type="SUPFAM" id="SSF56219">
    <property type="entry name" value="DNase I-like"/>
    <property type="match status" value="1"/>
</dbReference>
<dbReference type="EMBL" id="CAJOBI010000273">
    <property type="protein sequence ID" value="CAF3810449.1"/>
    <property type="molecule type" value="Genomic_DNA"/>
</dbReference>
<dbReference type="Proteomes" id="UP000681967">
    <property type="component" value="Unassembled WGS sequence"/>
</dbReference>